<evidence type="ECO:0000313" key="1">
    <source>
        <dbReference type="EMBL" id="THG53098.1"/>
    </source>
</evidence>
<gene>
    <name evidence="1" type="ORF">E5990_04590</name>
</gene>
<accession>A0AC61S716</accession>
<sequence>MKKQLLLTVALGFGASAFAATSLSQSENAPVAVVANANALMSEKIESSVNAVMPLISMDEEATRILSRAAATDSLTAWYKLPGGGFYLGSVYGYWLNPLMENNLLIPNGVNLTWGGFAYKFGNGQTWKTANWEYEIQKENDGNFSMEQGSYDDQNLVTPPYYNLRTQNGAYTSPAPTFFVNKGAAGLVESSFQAVPGGMLASEGLPRFNFGSTVGVRSMGLAEVDLTRVLSAKYTSGFSSATEDSLALVNFTNVKPGEKYYTSGEYMTRFGAFLPKPAKTFGLDSICVTGGFNSFEDAGVTVDVYEAEPVEGMVTYNIGKRIGGGFLPKEKVRVDPKYVYPNVFPITDEKGNPTFVNIDTDVIILIGGFSTRTGSDMSVYELAAPSSSPLQYMHNCVIEIADPTTNEVLDVRYVRPGSTNADGIKFSSIGWFIQYYGGYTHLVAGDEPEDYFTMTVPAEGGSKEFVFNPYYDIATNGKFTGEGANEWVTFDVADQDFIDYTQTVTVNVDALPEGLPGRETTVYVEISGARQAIKIAQGEVSGIDGVDADASEVVATEYYDLQGRALQAAPESGLFLKKEIRENGKVSTVKVVK</sequence>
<name>A0AC61S716_9BACT</name>
<organism evidence="1 2">
    <name type="scientific">Muribaculum caecicola</name>
    <dbReference type="NCBI Taxonomy" id="3038144"/>
    <lineage>
        <taxon>Bacteria</taxon>
        <taxon>Pseudomonadati</taxon>
        <taxon>Bacteroidota</taxon>
        <taxon>Bacteroidia</taxon>
        <taxon>Bacteroidales</taxon>
        <taxon>Muribaculaceae</taxon>
        <taxon>Muribaculum</taxon>
    </lineage>
</organism>
<proteinExistence type="predicted"/>
<keyword evidence="2" id="KW-1185">Reference proteome</keyword>
<evidence type="ECO:0000313" key="2">
    <source>
        <dbReference type="Proteomes" id="UP000305401"/>
    </source>
</evidence>
<reference evidence="1" key="1">
    <citation type="submission" date="2019-04" db="EMBL/GenBank/DDBJ databases">
        <title>Microbes associate with the intestines of laboratory mice.</title>
        <authorList>
            <person name="Navarre W."/>
            <person name="Wong E."/>
            <person name="Huang K.C."/>
            <person name="Tropini C."/>
            <person name="Ng K."/>
            <person name="Yu B."/>
        </authorList>
    </citation>
    <scope>NUCLEOTIDE SEQUENCE</scope>
    <source>
        <strain evidence="1">NM86_A22</strain>
    </source>
</reference>
<comment type="caution">
    <text evidence="1">The sequence shown here is derived from an EMBL/GenBank/DDBJ whole genome shotgun (WGS) entry which is preliminary data.</text>
</comment>
<dbReference type="EMBL" id="SSTG01000038">
    <property type="protein sequence ID" value="THG53098.1"/>
    <property type="molecule type" value="Genomic_DNA"/>
</dbReference>
<protein>
    <submittedName>
        <fullName evidence="1">Uncharacterized protein</fullName>
    </submittedName>
</protein>
<dbReference type="Proteomes" id="UP000305401">
    <property type="component" value="Unassembled WGS sequence"/>
</dbReference>